<keyword evidence="5" id="KW-1003">Cell membrane</keyword>
<dbReference type="GO" id="GO:0071973">
    <property type="term" value="P:bacterial-type flagellum-dependent cell motility"/>
    <property type="evidence" value="ECO:0007669"/>
    <property type="project" value="InterPro"/>
</dbReference>
<dbReference type="KEGG" id="hce:HCW_07790"/>
<name>I0EPE6_HELC0</name>
<keyword evidence="6" id="KW-0145">Chemotaxis</keyword>
<evidence type="ECO:0000256" key="5">
    <source>
        <dbReference type="ARBA" id="ARBA00022475"/>
    </source>
</evidence>
<keyword evidence="10" id="KW-1006">Bacterial flagellum protein export</keyword>
<evidence type="ECO:0000256" key="1">
    <source>
        <dbReference type="ARBA" id="ARBA00004413"/>
    </source>
</evidence>
<evidence type="ECO:0000256" key="3">
    <source>
        <dbReference type="ARBA" id="ARBA00020392"/>
    </source>
</evidence>
<evidence type="ECO:0000256" key="9">
    <source>
        <dbReference type="ARBA" id="ARBA00023136"/>
    </source>
</evidence>
<dbReference type="PATRIC" id="fig|182217.3.peg.1649"/>
<reference evidence="13" key="1">
    <citation type="submission" date="2012-04" db="EMBL/GenBank/DDBJ databases">
        <title>Complete genome sequence of Helicobacter cetorum strain MIT 00-7128.</title>
        <authorList>
            <person name="Kersulyte D."/>
            <person name="Berg D.E."/>
        </authorList>
    </citation>
    <scope>NUCLEOTIDE SEQUENCE [LARGE SCALE GENOMIC DNA]</scope>
    <source>
        <strain evidence="13">MIT 00-7128</strain>
    </source>
</reference>
<keyword evidence="4" id="KW-0813">Transport</keyword>
<dbReference type="Gene3D" id="1.10.287.1700">
    <property type="match status" value="1"/>
</dbReference>
<feature type="coiled-coil region" evidence="11">
    <location>
        <begin position="72"/>
        <end position="124"/>
    </location>
</feature>
<dbReference type="GO" id="GO:0015031">
    <property type="term" value="P:protein transport"/>
    <property type="evidence" value="ECO:0007669"/>
    <property type="project" value="UniProtKB-KW"/>
</dbReference>
<keyword evidence="7" id="KW-1005">Bacterial flagellum biogenesis</keyword>
<proteinExistence type="inferred from homology"/>
<evidence type="ECO:0000256" key="10">
    <source>
        <dbReference type="ARBA" id="ARBA00023225"/>
    </source>
</evidence>
<dbReference type="InterPro" id="IPR053716">
    <property type="entry name" value="Flag_assembly_chemotaxis_eff"/>
</dbReference>
<dbReference type="RefSeq" id="WP_014661682.1">
    <property type="nucleotide sequence ID" value="NC_017737.1"/>
</dbReference>
<organism evidence="12 13">
    <name type="scientific">Helicobacter cetorum (strain ATCC BAA-429 / MIT 00-7128)</name>
    <dbReference type="NCBI Taxonomy" id="182217"/>
    <lineage>
        <taxon>Bacteria</taxon>
        <taxon>Pseudomonadati</taxon>
        <taxon>Campylobacterota</taxon>
        <taxon>Epsilonproteobacteria</taxon>
        <taxon>Campylobacterales</taxon>
        <taxon>Helicobacteraceae</taxon>
        <taxon>Helicobacter</taxon>
    </lineage>
</organism>
<dbReference type="STRING" id="182217.HCW_07790"/>
<gene>
    <name evidence="12" type="ordered locus">HCW_07790</name>
</gene>
<evidence type="ECO:0000313" key="12">
    <source>
        <dbReference type="EMBL" id="AFI04815.1"/>
    </source>
</evidence>
<dbReference type="Proteomes" id="UP000005010">
    <property type="component" value="Chromosome"/>
</dbReference>
<evidence type="ECO:0000256" key="7">
    <source>
        <dbReference type="ARBA" id="ARBA00022795"/>
    </source>
</evidence>
<evidence type="ECO:0000256" key="6">
    <source>
        <dbReference type="ARBA" id="ARBA00022500"/>
    </source>
</evidence>
<dbReference type="GO" id="GO:0005886">
    <property type="term" value="C:plasma membrane"/>
    <property type="evidence" value="ECO:0007669"/>
    <property type="project" value="UniProtKB-SubCell"/>
</dbReference>
<keyword evidence="13" id="KW-1185">Reference proteome</keyword>
<dbReference type="GO" id="GO:0044781">
    <property type="term" value="P:bacterial-type flagellum organization"/>
    <property type="evidence" value="ECO:0007669"/>
    <property type="project" value="UniProtKB-KW"/>
</dbReference>
<dbReference type="AlphaFoldDB" id="I0EPE6"/>
<dbReference type="GO" id="GO:0006935">
    <property type="term" value="P:chemotaxis"/>
    <property type="evidence" value="ECO:0007669"/>
    <property type="project" value="UniProtKB-KW"/>
</dbReference>
<dbReference type="InterPro" id="IPR012823">
    <property type="entry name" value="Flagell_FliJ"/>
</dbReference>
<keyword evidence="8" id="KW-0653">Protein transport</keyword>
<evidence type="ECO:0000256" key="11">
    <source>
        <dbReference type="SAM" id="Coils"/>
    </source>
</evidence>
<comment type="similarity">
    <text evidence="2">Belongs to the FliJ family.</text>
</comment>
<evidence type="ECO:0000256" key="8">
    <source>
        <dbReference type="ARBA" id="ARBA00022927"/>
    </source>
</evidence>
<comment type="subcellular location">
    <subcellularLocation>
        <location evidence="1">Cell membrane</location>
        <topology evidence="1">Peripheral membrane protein</topology>
        <orientation evidence="1">Cytoplasmic side</orientation>
    </subcellularLocation>
</comment>
<evidence type="ECO:0000256" key="4">
    <source>
        <dbReference type="ARBA" id="ARBA00022448"/>
    </source>
</evidence>
<keyword evidence="9" id="KW-0472">Membrane</keyword>
<dbReference type="HOGENOM" id="CLU_1813136_0_0_7"/>
<dbReference type="GO" id="GO:0009288">
    <property type="term" value="C:bacterial-type flagellum"/>
    <property type="evidence" value="ECO:0007669"/>
    <property type="project" value="InterPro"/>
</dbReference>
<evidence type="ECO:0000256" key="2">
    <source>
        <dbReference type="ARBA" id="ARBA00010004"/>
    </source>
</evidence>
<dbReference type="Pfam" id="PF02050">
    <property type="entry name" value="FliJ"/>
    <property type="match status" value="1"/>
</dbReference>
<keyword evidence="11" id="KW-0175">Coiled coil</keyword>
<evidence type="ECO:0000313" key="13">
    <source>
        <dbReference type="Proteomes" id="UP000005010"/>
    </source>
</evidence>
<protein>
    <recommendedName>
        <fullName evidence="3">Flagellar FliJ protein</fullName>
    </recommendedName>
</protein>
<sequence length="142" mass="16392">MKKFATTLVQINEYALHRLEQKLLEKRQLFLQIEEKMLKSQQDLSAFSSPILGNVGLFLQTQHLKNALRIEIGSIKRQLDEVAKDIQALEQDYVMAHQELEKAKFILENEVKKATKLLEKKEQALLDESALILHFAKKGLHA</sequence>
<dbReference type="EMBL" id="CP003479">
    <property type="protein sequence ID" value="AFI04815.1"/>
    <property type="molecule type" value="Genomic_DNA"/>
</dbReference>
<accession>I0EPE6</accession>